<evidence type="ECO:0000313" key="2">
    <source>
        <dbReference type="EMBL" id="OXA59387.1"/>
    </source>
</evidence>
<feature type="region of interest" description="Disordered" evidence="1">
    <location>
        <begin position="40"/>
        <end position="74"/>
    </location>
</feature>
<name>A0A226EQF6_FOLCA</name>
<evidence type="ECO:0000256" key="1">
    <source>
        <dbReference type="SAM" id="MobiDB-lite"/>
    </source>
</evidence>
<feature type="compositionally biased region" description="Low complexity" evidence="1">
    <location>
        <begin position="109"/>
        <end position="119"/>
    </location>
</feature>
<protein>
    <submittedName>
        <fullName evidence="2">Uncharacterized protein</fullName>
    </submittedName>
</protein>
<evidence type="ECO:0000313" key="3">
    <source>
        <dbReference type="Proteomes" id="UP000198287"/>
    </source>
</evidence>
<reference evidence="2 3" key="1">
    <citation type="submission" date="2015-12" db="EMBL/GenBank/DDBJ databases">
        <title>The genome of Folsomia candida.</title>
        <authorList>
            <person name="Faddeeva A."/>
            <person name="Derks M.F."/>
            <person name="Anvar Y."/>
            <person name="Smit S."/>
            <person name="Van Straalen N."/>
            <person name="Roelofs D."/>
        </authorList>
    </citation>
    <scope>NUCLEOTIDE SEQUENCE [LARGE SCALE GENOMIC DNA]</scope>
    <source>
        <strain evidence="2 3">VU population</strain>
        <tissue evidence="2">Whole body</tissue>
    </source>
</reference>
<keyword evidence="3" id="KW-1185">Reference proteome</keyword>
<dbReference type="AlphaFoldDB" id="A0A226EQF6"/>
<gene>
    <name evidence="2" type="ORF">Fcan01_05829</name>
</gene>
<sequence length="522" mass="59467">MSRKRESKERRDGWEQLDLNGGFEVDGEFYATLDEYEETCEAKRKSTVSVTPAQSTSSSKENGGDDDDTFDDGLTVDGVYYASVEAYMASEGSVPPPPLLRKEPPPPSVTVWATTSSSSGRKRLTPTTSAREETKKVPKRAAKPLQPYSDYDDDEEEVDAHALFSFGETPPEEKSIEQVDELEISEPVASTYSSSGPASNPPLYSRNPEIEEYRIQLVEFARKNVTGKKEDNLEKMLELLENAQWRVGRAGQTRHDNWRSHPDDVYFENGQGYYNKQVRNDRPNPRKFFFATTLPSDWKNKLRDKTRDSAIEYRTSEVGQANNAERCHQYRSTFTSKHIFYFIGISPPVQTLERSAYFADPTTPKSVYPGQYVSVVEDETSRKDHFYDPSSIVWKAAHAKKGLHCYDIKAIVCLAKCSREQGEAFVMIYCREWNRLYPDSPSRFLVSGTVALVDEIGDLTRKANQLAMDRIWIFEAYEEGKAVHPQKNATISDLQKIPYTLIEENIEEHFFPKDGGSNSWKK</sequence>
<proteinExistence type="predicted"/>
<feature type="compositionally biased region" description="Polar residues" evidence="1">
    <location>
        <begin position="47"/>
        <end position="61"/>
    </location>
</feature>
<organism evidence="2 3">
    <name type="scientific">Folsomia candida</name>
    <name type="common">Springtail</name>
    <dbReference type="NCBI Taxonomy" id="158441"/>
    <lineage>
        <taxon>Eukaryota</taxon>
        <taxon>Metazoa</taxon>
        <taxon>Ecdysozoa</taxon>
        <taxon>Arthropoda</taxon>
        <taxon>Hexapoda</taxon>
        <taxon>Collembola</taxon>
        <taxon>Entomobryomorpha</taxon>
        <taxon>Isotomoidea</taxon>
        <taxon>Isotomidae</taxon>
        <taxon>Proisotominae</taxon>
        <taxon>Folsomia</taxon>
    </lineage>
</organism>
<comment type="caution">
    <text evidence="2">The sequence shown here is derived from an EMBL/GenBank/DDBJ whole genome shotgun (WGS) entry which is preliminary data.</text>
</comment>
<dbReference type="Proteomes" id="UP000198287">
    <property type="component" value="Unassembled WGS sequence"/>
</dbReference>
<accession>A0A226EQF6</accession>
<feature type="region of interest" description="Disordered" evidence="1">
    <location>
        <begin position="90"/>
        <end position="155"/>
    </location>
</feature>
<dbReference type="EMBL" id="LNIX01000002">
    <property type="protein sequence ID" value="OXA59387.1"/>
    <property type="molecule type" value="Genomic_DNA"/>
</dbReference>